<evidence type="ECO:0000313" key="4">
    <source>
        <dbReference type="Proteomes" id="UP000294844"/>
    </source>
</evidence>
<name>A0A4V3HZW1_9MYCO</name>
<keyword evidence="4" id="KW-1185">Reference proteome</keyword>
<dbReference type="Proteomes" id="UP000294844">
    <property type="component" value="Unassembled WGS sequence"/>
</dbReference>
<evidence type="ECO:0000313" key="3">
    <source>
        <dbReference type="EMBL" id="TEA05900.1"/>
    </source>
</evidence>
<dbReference type="AlphaFoldDB" id="A0A4V3HZW1"/>
<keyword evidence="1" id="KW-0812">Transmembrane</keyword>
<dbReference type="Proteomes" id="UP000295685">
    <property type="component" value="Unassembled WGS sequence"/>
</dbReference>
<evidence type="ECO:0000313" key="2">
    <source>
        <dbReference type="EMBL" id="TDZ96805.1"/>
    </source>
</evidence>
<organism evidence="2 5">
    <name type="scientific">Mycobacteroides salmoniphilum</name>
    <dbReference type="NCBI Taxonomy" id="404941"/>
    <lineage>
        <taxon>Bacteria</taxon>
        <taxon>Bacillati</taxon>
        <taxon>Actinomycetota</taxon>
        <taxon>Actinomycetes</taxon>
        <taxon>Mycobacteriales</taxon>
        <taxon>Mycobacteriaceae</taxon>
        <taxon>Mycobacteroides</taxon>
    </lineage>
</organism>
<accession>A0A4V3HZW1</accession>
<comment type="caution">
    <text evidence="2">The sequence shown here is derived from an EMBL/GenBank/DDBJ whole genome shotgun (WGS) entry which is preliminary data.</text>
</comment>
<sequence>MADWWTVAISVMGSGGVSVGMFGLLNAHLQRRLTTQIEKSKNQTLQRLKDVDAQIAEADRKSALALRRDDSRMTTLMHINRLAADGQALAYNATLDSLPDGTPLYPTQAYTNLGVPQEEMARDAARWESDAYFFSPDLGRAVTHLRECEEKLRWEATENRSPDEAFDTDATEVTELRDAASHVRELVQAMLAGWEGNQRNPA</sequence>
<feature type="transmembrane region" description="Helical" evidence="1">
    <location>
        <begin position="6"/>
        <end position="25"/>
    </location>
</feature>
<proteinExistence type="predicted"/>
<evidence type="ECO:0000313" key="5">
    <source>
        <dbReference type="Proteomes" id="UP000295685"/>
    </source>
</evidence>
<keyword evidence="1" id="KW-1133">Transmembrane helix</keyword>
<evidence type="ECO:0000256" key="1">
    <source>
        <dbReference type="SAM" id="Phobius"/>
    </source>
</evidence>
<protein>
    <submittedName>
        <fullName evidence="2">Uncharacterized protein</fullName>
    </submittedName>
</protein>
<reference evidence="4 5" key="1">
    <citation type="journal article" date="2019" name="Sci. Rep.">
        <title>Extended insight into the Mycobacterium chelonae-abscessus complex through whole genome sequencing of Mycobacterium salmoniphilum outbreak and Mycobacterium salmoniphilum-like strains.</title>
        <authorList>
            <person name="Behra P.R.K."/>
            <person name="Das S."/>
            <person name="Pettersson B.M.F."/>
            <person name="Shirreff L."/>
            <person name="DuCote T."/>
            <person name="Jacobsson K.G."/>
            <person name="Ennis D.G."/>
            <person name="Kirsebom L.A."/>
        </authorList>
    </citation>
    <scope>NUCLEOTIDE SEQUENCE [LARGE SCALE GENOMIC DNA]</scope>
    <source>
        <strain evidence="3 4">CCUG 60883</strain>
        <strain evidence="2 5">CCUG 60885</strain>
    </source>
</reference>
<dbReference type="EMBL" id="PECK01000003">
    <property type="protein sequence ID" value="TDZ96805.1"/>
    <property type="molecule type" value="Genomic_DNA"/>
</dbReference>
<keyword evidence="1" id="KW-0472">Membrane</keyword>
<gene>
    <name evidence="3" type="ORF">CCUG60883_03206</name>
    <name evidence="2" type="ORF">CCUG60885_02949</name>
</gene>
<dbReference type="EMBL" id="PECM01000008">
    <property type="protein sequence ID" value="TEA05900.1"/>
    <property type="molecule type" value="Genomic_DNA"/>
</dbReference>